<evidence type="ECO:0000256" key="1">
    <source>
        <dbReference type="SAM" id="MobiDB-lite"/>
    </source>
</evidence>
<dbReference type="Proteomes" id="UP000095751">
    <property type="component" value="Unassembled WGS sequence"/>
</dbReference>
<feature type="compositionally biased region" description="Low complexity" evidence="1">
    <location>
        <begin position="50"/>
        <end position="63"/>
    </location>
</feature>
<evidence type="ECO:0000313" key="3">
    <source>
        <dbReference type="Proteomes" id="UP000095751"/>
    </source>
</evidence>
<dbReference type="AlphaFoldDB" id="A0A1E7EYK1"/>
<dbReference type="KEGG" id="fcy:FRACYDRAFT_246142"/>
<sequence>MTNSNSMMTSRPQKNVRFVSSNYPERQPCWGTKRSAWTSDEEAPSSTPHSSSMNAKMSSSSSSSRRSCSLYQRILFPPKRQELFVYELPECLFIHNEEKISERSEEFGIRTPQQLQTSKSLFKKNKKKNSKNVGPISRRVRDINSSINDSNHTDSSSISSSSSSSSMNKTSTSLSRRHRDSFLDLQSLL</sequence>
<organism evidence="2 3">
    <name type="scientific">Fragilariopsis cylindrus CCMP1102</name>
    <dbReference type="NCBI Taxonomy" id="635003"/>
    <lineage>
        <taxon>Eukaryota</taxon>
        <taxon>Sar</taxon>
        <taxon>Stramenopiles</taxon>
        <taxon>Ochrophyta</taxon>
        <taxon>Bacillariophyta</taxon>
        <taxon>Bacillariophyceae</taxon>
        <taxon>Bacillariophycidae</taxon>
        <taxon>Bacillariales</taxon>
        <taxon>Bacillariaceae</taxon>
        <taxon>Fragilariopsis</taxon>
    </lineage>
</organism>
<gene>
    <name evidence="2" type="ORF">FRACYDRAFT_246142</name>
</gene>
<dbReference type="InParanoid" id="A0A1E7EYK1"/>
<name>A0A1E7EYK1_9STRA</name>
<protein>
    <submittedName>
        <fullName evidence="2">Uncharacterized protein</fullName>
    </submittedName>
</protein>
<accession>A0A1E7EYK1</accession>
<feature type="compositionally biased region" description="Low complexity" evidence="1">
    <location>
        <begin position="143"/>
        <end position="174"/>
    </location>
</feature>
<feature type="compositionally biased region" description="Polar residues" evidence="1">
    <location>
        <begin position="1"/>
        <end position="24"/>
    </location>
</feature>
<reference evidence="2 3" key="1">
    <citation type="submission" date="2016-09" db="EMBL/GenBank/DDBJ databases">
        <title>Extensive genetic diversity and differential bi-allelic expression allows diatom success in the polar Southern Ocean.</title>
        <authorList>
            <consortium name="DOE Joint Genome Institute"/>
            <person name="Mock T."/>
            <person name="Otillar R.P."/>
            <person name="Strauss J."/>
            <person name="Dupont C."/>
            <person name="Frickenhaus S."/>
            <person name="Maumus F."/>
            <person name="Mcmullan M."/>
            <person name="Sanges R."/>
            <person name="Schmutz J."/>
            <person name="Toseland A."/>
            <person name="Valas R."/>
            <person name="Veluchamy A."/>
            <person name="Ward B.J."/>
            <person name="Allen A."/>
            <person name="Barry K."/>
            <person name="Falciatore A."/>
            <person name="Ferrante M."/>
            <person name="Fortunato A.E."/>
            <person name="Gloeckner G."/>
            <person name="Gruber A."/>
            <person name="Hipkin R."/>
            <person name="Janech M."/>
            <person name="Kroth P."/>
            <person name="Leese F."/>
            <person name="Lindquist E."/>
            <person name="Lyon B.R."/>
            <person name="Martin J."/>
            <person name="Mayer C."/>
            <person name="Parker M."/>
            <person name="Quesneville H."/>
            <person name="Raymond J."/>
            <person name="Uhlig C."/>
            <person name="Valentin K.U."/>
            <person name="Worden A.Z."/>
            <person name="Armbrust E.V."/>
            <person name="Bowler C."/>
            <person name="Green B."/>
            <person name="Moulton V."/>
            <person name="Van Oosterhout C."/>
            <person name="Grigoriev I."/>
        </authorList>
    </citation>
    <scope>NUCLEOTIDE SEQUENCE [LARGE SCALE GENOMIC DNA]</scope>
    <source>
        <strain evidence="2 3">CCMP1102</strain>
    </source>
</reference>
<dbReference type="EMBL" id="KV784369">
    <property type="protein sequence ID" value="OEU11041.1"/>
    <property type="molecule type" value="Genomic_DNA"/>
</dbReference>
<keyword evidence="3" id="KW-1185">Reference proteome</keyword>
<proteinExistence type="predicted"/>
<evidence type="ECO:0000313" key="2">
    <source>
        <dbReference type="EMBL" id="OEU11041.1"/>
    </source>
</evidence>
<feature type="region of interest" description="Disordered" evidence="1">
    <location>
        <begin position="1"/>
        <end position="63"/>
    </location>
</feature>
<feature type="region of interest" description="Disordered" evidence="1">
    <location>
        <begin position="104"/>
        <end position="189"/>
    </location>
</feature>
<feature type="compositionally biased region" description="Basic residues" evidence="1">
    <location>
        <begin position="121"/>
        <end position="130"/>
    </location>
</feature>